<feature type="compositionally biased region" description="Polar residues" evidence="1">
    <location>
        <begin position="1"/>
        <end position="21"/>
    </location>
</feature>
<feature type="compositionally biased region" description="Basic and acidic residues" evidence="1">
    <location>
        <begin position="68"/>
        <end position="101"/>
    </location>
</feature>
<protein>
    <submittedName>
        <fullName evidence="2">(wild Malaysian banana) hypothetical protein</fullName>
    </submittedName>
</protein>
<feature type="non-terminal residue" evidence="2">
    <location>
        <position position="171"/>
    </location>
</feature>
<feature type="region of interest" description="Disordered" evidence="1">
    <location>
        <begin position="1"/>
        <end position="171"/>
    </location>
</feature>
<proteinExistence type="predicted"/>
<evidence type="ECO:0000256" key="1">
    <source>
        <dbReference type="SAM" id="MobiDB-lite"/>
    </source>
</evidence>
<accession>A0A8D7FGC6</accession>
<evidence type="ECO:0000313" key="2">
    <source>
        <dbReference type="EMBL" id="CAG1854681.1"/>
    </source>
</evidence>
<feature type="non-terminal residue" evidence="2">
    <location>
        <position position="1"/>
    </location>
</feature>
<feature type="compositionally biased region" description="Basic and acidic residues" evidence="1">
    <location>
        <begin position="112"/>
        <end position="171"/>
    </location>
</feature>
<sequence>NDTINSLSISDQKEASSTNARIHSIGAVRSTDRTVSNQRTSRDGFLLGLPQTDGPDEASGAADDQGGEEGRYHQVHPRPREEPRRDAHHLPRRPVRGDPHGRAAGRGSTRAGEGRRRHDGPYEGELRREGRDGHRRGEEGRPCRGVEEQRPLDEEHRPQCLREERERHRGK</sequence>
<organism evidence="2">
    <name type="scientific">Musa acuminata subsp. malaccensis</name>
    <name type="common">Wild banana</name>
    <name type="synonym">Musa malaccensis</name>
    <dbReference type="NCBI Taxonomy" id="214687"/>
    <lineage>
        <taxon>Eukaryota</taxon>
        <taxon>Viridiplantae</taxon>
        <taxon>Streptophyta</taxon>
        <taxon>Embryophyta</taxon>
        <taxon>Tracheophyta</taxon>
        <taxon>Spermatophyta</taxon>
        <taxon>Magnoliopsida</taxon>
        <taxon>Liliopsida</taxon>
        <taxon>Zingiberales</taxon>
        <taxon>Musaceae</taxon>
        <taxon>Musa</taxon>
    </lineage>
</organism>
<name>A0A8D7FGC6_MUSAM</name>
<gene>
    <name evidence="2" type="ORF">GSMUA_329070.1</name>
</gene>
<dbReference type="AlphaFoldDB" id="A0A8D7FGC6"/>
<reference evidence="2" key="1">
    <citation type="submission" date="2021-03" db="EMBL/GenBank/DDBJ databases">
        <authorList>
            <consortium name="Genoscope - CEA"/>
            <person name="William W."/>
        </authorList>
    </citation>
    <scope>NUCLEOTIDE SEQUENCE</scope>
    <source>
        <strain evidence="2">Doubled-haploid Pahang</strain>
    </source>
</reference>
<dbReference type="EMBL" id="HG996476">
    <property type="protein sequence ID" value="CAG1854681.1"/>
    <property type="molecule type" value="Genomic_DNA"/>
</dbReference>